<keyword evidence="1" id="KW-0812">Transmembrane</keyword>
<organism evidence="2 3">
    <name type="scientific">Chryseobacterium flavum</name>
    <dbReference type="NCBI Taxonomy" id="415851"/>
    <lineage>
        <taxon>Bacteria</taxon>
        <taxon>Pseudomonadati</taxon>
        <taxon>Bacteroidota</taxon>
        <taxon>Flavobacteriia</taxon>
        <taxon>Flavobacteriales</taxon>
        <taxon>Weeksellaceae</taxon>
        <taxon>Chryseobacterium group</taxon>
        <taxon>Chryseobacterium</taxon>
    </lineage>
</organism>
<dbReference type="EMBL" id="QNUE01000002">
    <property type="protein sequence ID" value="REC69042.1"/>
    <property type="molecule type" value="Genomic_DNA"/>
</dbReference>
<comment type="caution">
    <text evidence="2">The sequence shown here is derived from an EMBL/GenBank/DDBJ whole genome shotgun (WGS) entry which is preliminary data.</text>
</comment>
<proteinExistence type="predicted"/>
<evidence type="ECO:0000313" key="3">
    <source>
        <dbReference type="Proteomes" id="UP000256769"/>
    </source>
</evidence>
<feature type="transmembrane region" description="Helical" evidence="1">
    <location>
        <begin position="56"/>
        <end position="80"/>
    </location>
</feature>
<keyword evidence="1" id="KW-0472">Membrane</keyword>
<name>A0A3D9CTG5_9FLAO</name>
<feature type="transmembrane region" description="Helical" evidence="1">
    <location>
        <begin position="150"/>
        <end position="174"/>
    </location>
</feature>
<feature type="transmembrane region" description="Helical" evidence="1">
    <location>
        <begin position="186"/>
        <end position="210"/>
    </location>
</feature>
<keyword evidence="1" id="KW-1133">Transmembrane helix</keyword>
<evidence type="ECO:0000256" key="1">
    <source>
        <dbReference type="SAM" id="Phobius"/>
    </source>
</evidence>
<reference evidence="2 3" key="1">
    <citation type="journal article" date="2007" name="Int. J. Syst. Evol. Microbiol.">
        <title>Chryseobacterium flavum sp. nov., isolated from polluted soil.</title>
        <authorList>
            <person name="Zhou Y."/>
            <person name="Dong J."/>
            <person name="Wang X."/>
            <person name="Huang X."/>
            <person name="Zhang K.Y."/>
            <person name="Zhang Y.Q."/>
            <person name="Guo Y.F."/>
            <person name="Lai R."/>
            <person name="Li W.J."/>
        </authorList>
    </citation>
    <scope>NUCLEOTIDE SEQUENCE [LARGE SCALE GENOMIC DNA]</scope>
    <source>
        <strain evidence="2 3">KCTC 12877</strain>
    </source>
</reference>
<gene>
    <name evidence="2" type="ORF">DRF59_03880</name>
</gene>
<evidence type="ECO:0000313" key="2">
    <source>
        <dbReference type="EMBL" id="REC69042.1"/>
    </source>
</evidence>
<protein>
    <recommendedName>
        <fullName evidence="4">Yip1 domain-containing protein</fullName>
    </recommendedName>
</protein>
<keyword evidence="3" id="KW-1185">Reference proteome</keyword>
<dbReference type="Proteomes" id="UP000256769">
    <property type="component" value="Unassembled WGS sequence"/>
</dbReference>
<accession>A0A3D9CTG5</accession>
<evidence type="ECO:0008006" key="4">
    <source>
        <dbReference type="Google" id="ProtNLM"/>
    </source>
</evidence>
<sequence>MRNLILFTSIVSFYFLLTYLDKHYITTSSKIFDFLSKDYPDEIVQGYIESQKKWWWVSYITTFILIGIKIALVTFCLNFLKLLDLPGLENIKFTDLMTLVLTAEFVFIIAGFYKFANFYGIDTDYTLESLQTYYPISLLNYKEYISSEKWIAYPLQLVNFFELFYWGILAWGIQELSGKKISFKKSFVLTALTYGTGLLFWAGIISFMVLNIQS</sequence>
<feature type="transmembrane region" description="Helical" evidence="1">
    <location>
        <begin position="92"/>
        <end position="113"/>
    </location>
</feature>
<dbReference type="RefSeq" id="WP_115956980.1">
    <property type="nucleotide sequence ID" value="NZ_CBCRVL010000005.1"/>
</dbReference>
<dbReference type="OrthoDB" id="825516at2"/>
<dbReference type="AlphaFoldDB" id="A0A3D9CTG5"/>